<organism evidence="1 2">
    <name type="scientific">Pistacia atlantica</name>
    <dbReference type="NCBI Taxonomy" id="434234"/>
    <lineage>
        <taxon>Eukaryota</taxon>
        <taxon>Viridiplantae</taxon>
        <taxon>Streptophyta</taxon>
        <taxon>Embryophyta</taxon>
        <taxon>Tracheophyta</taxon>
        <taxon>Spermatophyta</taxon>
        <taxon>Magnoliopsida</taxon>
        <taxon>eudicotyledons</taxon>
        <taxon>Gunneridae</taxon>
        <taxon>Pentapetalae</taxon>
        <taxon>rosids</taxon>
        <taxon>malvids</taxon>
        <taxon>Sapindales</taxon>
        <taxon>Anacardiaceae</taxon>
        <taxon>Pistacia</taxon>
    </lineage>
</organism>
<reference evidence="2" key="1">
    <citation type="journal article" date="2023" name="G3 (Bethesda)">
        <title>Genome assembly and association tests identify interacting loci associated with vigor, precocity, and sex in interspecific pistachio rootstocks.</title>
        <authorList>
            <person name="Palmer W."/>
            <person name="Jacygrad E."/>
            <person name="Sagayaradj S."/>
            <person name="Cavanaugh K."/>
            <person name="Han R."/>
            <person name="Bertier L."/>
            <person name="Beede B."/>
            <person name="Kafkas S."/>
            <person name="Golino D."/>
            <person name="Preece J."/>
            <person name="Michelmore R."/>
        </authorList>
    </citation>
    <scope>NUCLEOTIDE SEQUENCE [LARGE SCALE GENOMIC DNA]</scope>
</reference>
<sequence>MASTQATGSSSSMTFDVLKFDENIGFGLWQVQMMDLFVQQGLDFVLEGRPKDVEKDEWSWDNHLVEVDNIMLDLKNIGVNLEEEDQSFILLDEIMSKVLDGDTQKEGFVVRRMSENRKKSRKGRSRSKSKGKKEAECYWRYKKEHYKVDRMEFKAHIKRQKVSFPVSPNETLFSSYQRIDGGIVLTGNDNPCNVVGI</sequence>
<comment type="caution">
    <text evidence="1">The sequence shown here is derived from an EMBL/GenBank/DDBJ whole genome shotgun (WGS) entry which is preliminary data.</text>
</comment>
<protein>
    <submittedName>
        <fullName evidence="1">Uncharacterized protein</fullName>
    </submittedName>
</protein>
<evidence type="ECO:0000313" key="2">
    <source>
        <dbReference type="Proteomes" id="UP001164250"/>
    </source>
</evidence>
<keyword evidence="2" id="KW-1185">Reference proteome</keyword>
<accession>A0ACC1A7H3</accession>
<dbReference type="EMBL" id="CM047908">
    <property type="protein sequence ID" value="KAJ0082371.1"/>
    <property type="molecule type" value="Genomic_DNA"/>
</dbReference>
<dbReference type="Proteomes" id="UP001164250">
    <property type="component" value="Chromosome 12"/>
</dbReference>
<evidence type="ECO:0000313" key="1">
    <source>
        <dbReference type="EMBL" id="KAJ0082371.1"/>
    </source>
</evidence>
<name>A0ACC1A7H3_9ROSI</name>
<proteinExistence type="predicted"/>
<gene>
    <name evidence="1" type="ORF">Patl1_11206</name>
</gene>